<dbReference type="SMART" id="SM01248">
    <property type="entry name" value="KaiB"/>
    <property type="match status" value="1"/>
</dbReference>
<organism evidence="2 3">
    <name type="scientific">Halorhodospira neutriphila</name>
    <dbReference type="NCBI Taxonomy" id="168379"/>
    <lineage>
        <taxon>Bacteria</taxon>
        <taxon>Pseudomonadati</taxon>
        <taxon>Pseudomonadota</taxon>
        <taxon>Gammaproteobacteria</taxon>
        <taxon>Chromatiales</taxon>
        <taxon>Ectothiorhodospiraceae</taxon>
        <taxon>Halorhodospira</taxon>
    </lineage>
</organism>
<evidence type="ECO:0000313" key="2">
    <source>
        <dbReference type="EMBL" id="MBK1726005.1"/>
    </source>
</evidence>
<dbReference type="PANTHER" id="PTHR41709:SF2">
    <property type="entry name" value="CIRCADIAN CLOCK PROTEIN KAIB2"/>
    <property type="match status" value="1"/>
</dbReference>
<dbReference type="PANTHER" id="PTHR41709">
    <property type="entry name" value="KAIB-LIKE PROTEIN 1"/>
    <property type="match status" value="1"/>
</dbReference>
<dbReference type="InterPro" id="IPR036249">
    <property type="entry name" value="Thioredoxin-like_sf"/>
</dbReference>
<dbReference type="RefSeq" id="WP_200256675.1">
    <property type="nucleotide sequence ID" value="NZ_NRSH01000019.1"/>
</dbReference>
<accession>A0ABS1E3F1</accession>
<evidence type="ECO:0000259" key="1">
    <source>
        <dbReference type="SMART" id="SM01248"/>
    </source>
</evidence>
<dbReference type="SUPFAM" id="SSF52833">
    <property type="entry name" value="Thioredoxin-like"/>
    <property type="match status" value="1"/>
</dbReference>
<feature type="domain" description="KaiB" evidence="1">
    <location>
        <begin position="14"/>
        <end position="95"/>
    </location>
</feature>
<dbReference type="Proteomes" id="UP000738126">
    <property type="component" value="Unassembled WGS sequence"/>
</dbReference>
<reference evidence="2 3" key="1">
    <citation type="journal article" date="2020" name="Microorganisms">
        <title>Osmotic Adaptation and Compatible Solute Biosynthesis of Phototrophic Bacteria as Revealed from Genome Analyses.</title>
        <authorList>
            <person name="Imhoff J.F."/>
            <person name="Rahn T."/>
            <person name="Kunzel S."/>
            <person name="Keller A."/>
            <person name="Neulinger S.C."/>
        </authorList>
    </citation>
    <scope>NUCLEOTIDE SEQUENCE [LARGE SCALE GENOMIC DNA]</scope>
    <source>
        <strain evidence="2 3">DSM 15116</strain>
    </source>
</reference>
<name>A0ABS1E3F1_9GAMM</name>
<comment type="caution">
    <text evidence="2">The sequence shown here is derived from an EMBL/GenBank/DDBJ whole genome shotgun (WGS) entry which is preliminary data.</text>
</comment>
<keyword evidence="3" id="KW-1185">Reference proteome</keyword>
<dbReference type="InterPro" id="IPR011649">
    <property type="entry name" value="KaiB_domain"/>
</dbReference>
<dbReference type="EMBL" id="NRSH01000019">
    <property type="protein sequence ID" value="MBK1726005.1"/>
    <property type="molecule type" value="Genomic_DNA"/>
</dbReference>
<protein>
    <submittedName>
        <fullName evidence="2">Circadian clock protein KaiB</fullName>
    </submittedName>
</protein>
<evidence type="ECO:0000313" key="3">
    <source>
        <dbReference type="Proteomes" id="UP000738126"/>
    </source>
</evidence>
<proteinExistence type="predicted"/>
<sequence>MSASDAPASQYLLRLYIAGQTVQAQRALANLRRICEAELQGRYRIEVVDLLESPEVGERENILATPTLIKELPPPLRRLIGDLSDREQVLRGLEVIPQGGGTA</sequence>
<dbReference type="Pfam" id="PF07689">
    <property type="entry name" value="KaiB"/>
    <property type="match status" value="1"/>
</dbReference>
<dbReference type="Gene3D" id="3.40.30.10">
    <property type="entry name" value="Glutaredoxin"/>
    <property type="match status" value="1"/>
</dbReference>
<dbReference type="CDD" id="cd02978">
    <property type="entry name" value="KaiB_like"/>
    <property type="match status" value="1"/>
</dbReference>
<gene>
    <name evidence="2" type="ORF">CKO13_03015</name>
</gene>
<dbReference type="InterPro" id="IPR039022">
    <property type="entry name" value="KaiB-like"/>
</dbReference>